<dbReference type="RefSeq" id="WP_020194514.1">
    <property type="nucleotide sequence ID" value="NZ_BAOH01000005.1"/>
</dbReference>
<protein>
    <submittedName>
        <fullName evidence="1">Uncharacterized protein</fullName>
    </submittedName>
</protein>
<reference evidence="1 2" key="1">
    <citation type="submission" date="2014-07" db="EMBL/GenBank/DDBJ databases">
        <title>Unique and conserved regions in Vibrio harveyi and related species in comparison with the shrimp pathogen Vibrio harveyi CAIM 1792.</title>
        <authorList>
            <person name="Espinoza-Valles I."/>
            <person name="Vora G."/>
            <person name="Leekitcharoenphon P."/>
            <person name="Ussery D."/>
            <person name="Hoj L."/>
            <person name="Gomez-Gil B."/>
        </authorList>
    </citation>
    <scope>NUCLEOTIDE SEQUENCE [LARGE SCALE GENOMIC DNA]</scope>
    <source>
        <strain evidence="2">CAIM 1854 / LMG 25443</strain>
    </source>
</reference>
<dbReference type="Proteomes" id="UP000031586">
    <property type="component" value="Unassembled WGS sequence"/>
</dbReference>
<gene>
    <name evidence="1" type="ORF">H735_10365</name>
</gene>
<dbReference type="AlphaFoldDB" id="A0A0C1VTU4"/>
<dbReference type="PATRIC" id="fig|1229493.5.peg.1161"/>
<evidence type="ECO:0000313" key="1">
    <source>
        <dbReference type="EMBL" id="KIF53318.1"/>
    </source>
</evidence>
<comment type="caution">
    <text evidence="1">The sequence shown here is derived from an EMBL/GenBank/DDBJ whole genome shotgun (WGS) entry which is preliminary data.</text>
</comment>
<sequence length="116" mass="13441">MTEKLERDQVRAILKKAGITVESVTNDDLKKLRRIISKHLRRSGIYHGTAKLRRARNDLKYIEMTTEQWDRREAVSFNRDGFIGVAGWADDNNVQPLLSALVEWSEWMSEKLARAA</sequence>
<proteinExistence type="predicted"/>
<accession>A0A0C1VTU4</accession>
<evidence type="ECO:0000313" key="2">
    <source>
        <dbReference type="Proteomes" id="UP000031586"/>
    </source>
</evidence>
<dbReference type="EMBL" id="JPRD01000015">
    <property type="protein sequence ID" value="KIF53318.1"/>
    <property type="molecule type" value="Genomic_DNA"/>
</dbReference>
<name>A0A0C1VTU4_9VIBR</name>
<organism evidence="1 2">
    <name type="scientific">Vibrio owensii CAIM 1854 = LMG 25443</name>
    <dbReference type="NCBI Taxonomy" id="1229493"/>
    <lineage>
        <taxon>Bacteria</taxon>
        <taxon>Pseudomonadati</taxon>
        <taxon>Pseudomonadota</taxon>
        <taxon>Gammaproteobacteria</taxon>
        <taxon>Vibrionales</taxon>
        <taxon>Vibrionaceae</taxon>
        <taxon>Vibrio</taxon>
    </lineage>
</organism>